<name>V2XKF4_9FIRM</name>
<sequence length="285" mass="30911">MSLYKDDIKCVTIQGGRVTMAIAGINTGSGYSGYTGGGGIGALGRETINRTSGNTESGRQNAVEAEKSVVTERKPLENQVAVSTDGDTLQLSPKAVAKLDAAIKEIKVKDDSDNTGTEVTGNVADEAEVKAEAAENARKEARLKAARRTEILKEAVKNEQKKVVHTEEKQAVSFTGKSDSDITRLYLEGEITKIDYDSEMSSRQKLRAQAEKKDNDFINVSSEGNSKAKKFERFGNNLKAAFSESASKTFDAVTRLDTIDAAEGAGKTEQKNTKSERREIKISFR</sequence>
<protein>
    <submittedName>
        <fullName evidence="2">Uncharacterized protein</fullName>
    </submittedName>
</protein>
<gene>
    <name evidence="2" type="ORF">GCWU0000282_002216</name>
</gene>
<keyword evidence="3" id="KW-1185">Reference proteome</keyword>
<comment type="caution">
    <text evidence="2">The sequence shown here is derived from an EMBL/GenBank/DDBJ whole genome shotgun (WGS) entry which is preliminary data.</text>
</comment>
<dbReference type="AlphaFoldDB" id="V2XKF4"/>
<proteinExistence type="predicted"/>
<feature type="region of interest" description="Disordered" evidence="1">
    <location>
        <begin position="263"/>
        <end position="285"/>
    </location>
</feature>
<dbReference type="HOGENOM" id="CLU_975542_0_0_9"/>
<evidence type="ECO:0000256" key="1">
    <source>
        <dbReference type="SAM" id="MobiDB-lite"/>
    </source>
</evidence>
<organism evidence="2 3">
    <name type="scientific">Catonella morbi ATCC 51271</name>
    <dbReference type="NCBI Taxonomy" id="592026"/>
    <lineage>
        <taxon>Bacteria</taxon>
        <taxon>Bacillati</taxon>
        <taxon>Bacillota</taxon>
        <taxon>Clostridia</taxon>
        <taxon>Lachnospirales</taxon>
        <taxon>Lachnospiraceae</taxon>
        <taxon>Catonella</taxon>
    </lineage>
</organism>
<dbReference type="Proteomes" id="UP000018227">
    <property type="component" value="Unassembled WGS sequence"/>
</dbReference>
<dbReference type="EMBL" id="ACIL03000014">
    <property type="protein sequence ID" value="ESL02624.1"/>
    <property type="molecule type" value="Genomic_DNA"/>
</dbReference>
<evidence type="ECO:0000313" key="2">
    <source>
        <dbReference type="EMBL" id="ESL02624.1"/>
    </source>
</evidence>
<accession>V2XKF4</accession>
<reference evidence="2 3" key="1">
    <citation type="submission" date="2013-06" db="EMBL/GenBank/DDBJ databases">
        <authorList>
            <person name="Weinstock G."/>
            <person name="Sodergren E."/>
            <person name="Clifton S."/>
            <person name="Fulton L."/>
            <person name="Fulton B."/>
            <person name="Courtney L."/>
            <person name="Fronick C."/>
            <person name="Harrison M."/>
            <person name="Strong C."/>
            <person name="Farmer C."/>
            <person name="Delahaunty K."/>
            <person name="Markovic C."/>
            <person name="Hall O."/>
            <person name="Minx P."/>
            <person name="Tomlinson C."/>
            <person name="Mitreva M."/>
            <person name="Nelson J."/>
            <person name="Hou S."/>
            <person name="Wollam A."/>
            <person name="Pepin K.H."/>
            <person name="Johnson M."/>
            <person name="Bhonagiri V."/>
            <person name="Nash W.E."/>
            <person name="Warren W."/>
            <person name="Chinwalla A."/>
            <person name="Mardis E.R."/>
            <person name="Wilson R.K."/>
        </authorList>
    </citation>
    <scope>NUCLEOTIDE SEQUENCE [LARGE SCALE GENOMIC DNA]</scope>
    <source>
        <strain evidence="2 3">ATCC 51271</strain>
    </source>
</reference>
<evidence type="ECO:0000313" key="3">
    <source>
        <dbReference type="Proteomes" id="UP000018227"/>
    </source>
</evidence>
<feature type="compositionally biased region" description="Basic and acidic residues" evidence="1">
    <location>
        <begin position="266"/>
        <end position="285"/>
    </location>
</feature>